<keyword evidence="9" id="KW-1185">Reference proteome</keyword>
<evidence type="ECO:0000256" key="5">
    <source>
        <dbReference type="ARBA" id="ARBA00022777"/>
    </source>
</evidence>
<dbReference type="InterPro" id="IPR003661">
    <property type="entry name" value="HisK_dim/P_dom"/>
</dbReference>
<dbReference type="RefSeq" id="WP_273690208.1">
    <property type="nucleotide sequence ID" value="NZ_CP117411.1"/>
</dbReference>
<dbReference type="SUPFAM" id="SSF55874">
    <property type="entry name" value="ATPase domain of HSP90 chaperone/DNA topoisomerase II/histidine kinase"/>
    <property type="match status" value="1"/>
</dbReference>
<evidence type="ECO:0000256" key="3">
    <source>
        <dbReference type="ARBA" id="ARBA00022553"/>
    </source>
</evidence>
<evidence type="ECO:0000256" key="2">
    <source>
        <dbReference type="ARBA" id="ARBA00012438"/>
    </source>
</evidence>
<dbReference type="CDD" id="cd00082">
    <property type="entry name" value="HisKA"/>
    <property type="match status" value="1"/>
</dbReference>
<evidence type="ECO:0000259" key="7">
    <source>
        <dbReference type="PROSITE" id="PS50109"/>
    </source>
</evidence>
<dbReference type="Gene3D" id="1.10.287.130">
    <property type="match status" value="1"/>
</dbReference>
<dbReference type="CDD" id="cd00075">
    <property type="entry name" value="HATPase"/>
    <property type="match status" value="1"/>
</dbReference>
<proteinExistence type="predicted"/>
<dbReference type="InterPro" id="IPR003594">
    <property type="entry name" value="HATPase_dom"/>
</dbReference>
<comment type="catalytic activity">
    <reaction evidence="1">
        <text>ATP + protein L-histidine = ADP + protein N-phospho-L-histidine.</text>
        <dbReference type="EC" id="2.7.13.3"/>
    </reaction>
</comment>
<dbReference type="Pfam" id="PF02518">
    <property type="entry name" value="HATPase_c"/>
    <property type="match status" value="1"/>
</dbReference>
<organism evidence="8 9">
    <name type="scientific">Sphingomonas naphthae</name>
    <dbReference type="NCBI Taxonomy" id="1813468"/>
    <lineage>
        <taxon>Bacteria</taxon>
        <taxon>Pseudomonadati</taxon>
        <taxon>Pseudomonadota</taxon>
        <taxon>Alphaproteobacteria</taxon>
        <taxon>Sphingomonadales</taxon>
        <taxon>Sphingomonadaceae</taxon>
        <taxon>Sphingomonas</taxon>
    </lineage>
</organism>
<dbReference type="InterPro" id="IPR004358">
    <property type="entry name" value="Sig_transdc_His_kin-like_C"/>
</dbReference>
<keyword evidence="3" id="KW-0597">Phosphoprotein</keyword>
<dbReference type="PANTHER" id="PTHR45453">
    <property type="entry name" value="PHOSPHATE REGULON SENSOR PROTEIN PHOR"/>
    <property type="match status" value="1"/>
</dbReference>
<gene>
    <name evidence="8" type="ORF">PQ455_06355</name>
</gene>
<dbReference type="PANTHER" id="PTHR45453:SF1">
    <property type="entry name" value="PHOSPHATE REGULON SENSOR PROTEIN PHOR"/>
    <property type="match status" value="1"/>
</dbReference>
<dbReference type="InterPro" id="IPR036097">
    <property type="entry name" value="HisK_dim/P_sf"/>
</dbReference>
<dbReference type="Pfam" id="PF00512">
    <property type="entry name" value="HisKA"/>
    <property type="match status" value="1"/>
</dbReference>
<evidence type="ECO:0000256" key="4">
    <source>
        <dbReference type="ARBA" id="ARBA00022679"/>
    </source>
</evidence>
<evidence type="ECO:0000256" key="1">
    <source>
        <dbReference type="ARBA" id="ARBA00000085"/>
    </source>
</evidence>
<dbReference type="InterPro" id="IPR036890">
    <property type="entry name" value="HATPase_C_sf"/>
</dbReference>
<dbReference type="PRINTS" id="PR00344">
    <property type="entry name" value="BCTRLSENSOR"/>
</dbReference>
<dbReference type="InterPro" id="IPR050351">
    <property type="entry name" value="BphY/WalK/GraS-like"/>
</dbReference>
<dbReference type="SUPFAM" id="SSF47384">
    <property type="entry name" value="Homodimeric domain of signal transducing histidine kinase"/>
    <property type="match status" value="1"/>
</dbReference>
<dbReference type="SMART" id="SM00387">
    <property type="entry name" value="HATPase_c"/>
    <property type="match status" value="1"/>
</dbReference>
<name>A0ABY7TNM2_9SPHN</name>
<protein>
    <recommendedName>
        <fullName evidence="2">histidine kinase</fullName>
        <ecNumber evidence="2">2.7.13.3</ecNumber>
    </recommendedName>
</protein>
<keyword evidence="5" id="KW-0418">Kinase</keyword>
<dbReference type="SMART" id="SM00388">
    <property type="entry name" value="HisKA"/>
    <property type="match status" value="1"/>
</dbReference>
<evidence type="ECO:0000313" key="8">
    <source>
        <dbReference type="EMBL" id="WCT74836.1"/>
    </source>
</evidence>
<evidence type="ECO:0000256" key="6">
    <source>
        <dbReference type="ARBA" id="ARBA00023012"/>
    </source>
</evidence>
<sequence length="395" mass="42478">MRHPVVILLLAVIAVAASLRIAGLWGLALVLGSGGGAWIGWRIGLRRYRLPDRGLSADAQGARPDHKLIEALDEPTLILDGARIFASNAAARELLGAKIDGALTRLAIRHPAATTVLTGDSTGPVELAGLGDPDRRWEMAISPIDTRFRLLRLQDRSYSHAAEKMRTHFVANASHELRTPLATLIGFIETLEDDSTAADRALRQRFLGIMAGEARRMRQLIDDLLSLSRIEADRYVVPAEPVDLSAILAQVVGELRTAGEARDRISTDVNEAVPAVTGDSAQLSQLLYNLIGNALKYGRSDGAVRVTLAPNANGLMLSVADEGDGIPAQHLPRLTERFYRVDQHRSRAKGGTGLGLAIVKHIVERHRGRLEIASIVGVGTTVTVTLPAAQNGNGH</sequence>
<keyword evidence="6" id="KW-0902">Two-component regulatory system</keyword>
<dbReference type="InterPro" id="IPR005467">
    <property type="entry name" value="His_kinase_dom"/>
</dbReference>
<dbReference type="GO" id="GO:0005524">
    <property type="term" value="F:ATP binding"/>
    <property type="evidence" value="ECO:0007669"/>
    <property type="project" value="UniProtKB-KW"/>
</dbReference>
<keyword evidence="8" id="KW-0067">ATP-binding</keyword>
<evidence type="ECO:0000313" key="9">
    <source>
        <dbReference type="Proteomes" id="UP001220395"/>
    </source>
</evidence>
<dbReference type="Proteomes" id="UP001220395">
    <property type="component" value="Chromosome"/>
</dbReference>
<accession>A0ABY7TNM2</accession>
<feature type="domain" description="Histidine kinase" evidence="7">
    <location>
        <begin position="172"/>
        <end position="390"/>
    </location>
</feature>
<reference evidence="8 9" key="1">
    <citation type="submission" date="2023-02" db="EMBL/GenBank/DDBJ databases">
        <title>Genome sequence of Sphingomonas naphthae.</title>
        <authorList>
            <person name="Kim S."/>
            <person name="Heo J."/>
            <person name="Kwon S.-W."/>
        </authorList>
    </citation>
    <scope>NUCLEOTIDE SEQUENCE [LARGE SCALE GENOMIC DNA]</scope>
    <source>
        <strain evidence="8 9">KACC 18716</strain>
    </source>
</reference>
<dbReference type="PROSITE" id="PS50109">
    <property type="entry name" value="HIS_KIN"/>
    <property type="match status" value="1"/>
</dbReference>
<dbReference type="EMBL" id="CP117411">
    <property type="protein sequence ID" value="WCT74836.1"/>
    <property type="molecule type" value="Genomic_DNA"/>
</dbReference>
<dbReference type="Gene3D" id="3.30.565.10">
    <property type="entry name" value="Histidine kinase-like ATPase, C-terminal domain"/>
    <property type="match status" value="1"/>
</dbReference>
<keyword evidence="4" id="KW-0808">Transferase</keyword>
<keyword evidence="8" id="KW-0547">Nucleotide-binding</keyword>
<dbReference type="EC" id="2.7.13.3" evidence="2"/>